<feature type="compositionally biased region" description="Basic and acidic residues" evidence="1">
    <location>
        <begin position="116"/>
        <end position="131"/>
    </location>
</feature>
<proteinExistence type="predicted"/>
<dbReference type="Gene3D" id="1.10.10.1400">
    <property type="entry name" value="Terminase, small subunit, N-terminal DNA-binding domain, HTH motif"/>
    <property type="match status" value="1"/>
</dbReference>
<dbReference type="AlphaFoldDB" id="A0A261UI26"/>
<feature type="region of interest" description="Disordered" evidence="1">
    <location>
        <begin position="55"/>
        <end position="81"/>
    </location>
</feature>
<evidence type="ECO:0000256" key="1">
    <source>
        <dbReference type="SAM" id="MobiDB-lite"/>
    </source>
</evidence>
<gene>
    <name evidence="2" type="ORF">CAL28_19980</name>
</gene>
<dbReference type="Pfam" id="PF03592">
    <property type="entry name" value="Terminase_2"/>
    <property type="match status" value="1"/>
</dbReference>
<protein>
    <recommendedName>
        <fullName evidence="4">Terminase</fullName>
    </recommendedName>
</protein>
<comment type="caution">
    <text evidence="2">The sequence shown here is derived from an EMBL/GenBank/DDBJ whole genome shotgun (WGS) entry which is preliminary data.</text>
</comment>
<keyword evidence="3" id="KW-1185">Reference proteome</keyword>
<organism evidence="2 3">
    <name type="scientific">Bordetella genomosp. 11</name>
    <dbReference type="NCBI Taxonomy" id="1416808"/>
    <lineage>
        <taxon>Bacteria</taxon>
        <taxon>Pseudomonadati</taxon>
        <taxon>Pseudomonadota</taxon>
        <taxon>Betaproteobacteria</taxon>
        <taxon>Burkholderiales</taxon>
        <taxon>Alcaligenaceae</taxon>
        <taxon>Bordetella</taxon>
    </lineage>
</organism>
<reference evidence="3" key="1">
    <citation type="submission" date="2017-05" db="EMBL/GenBank/DDBJ databases">
        <title>Complete and WGS of Bordetella genogroups.</title>
        <authorList>
            <person name="Spilker T."/>
            <person name="Lipuma J."/>
        </authorList>
    </citation>
    <scope>NUCLEOTIDE SEQUENCE [LARGE SCALE GENOMIC DNA]</scope>
    <source>
        <strain evidence="3">AU8856</strain>
    </source>
</reference>
<name>A0A261UI26_9BORD</name>
<feature type="compositionally biased region" description="Pro residues" evidence="1">
    <location>
        <begin position="140"/>
        <end position="151"/>
    </location>
</feature>
<feature type="region of interest" description="Disordered" evidence="1">
    <location>
        <begin position="114"/>
        <end position="151"/>
    </location>
</feature>
<evidence type="ECO:0008006" key="4">
    <source>
        <dbReference type="Google" id="ProtNLM"/>
    </source>
</evidence>
<dbReference type="InterPro" id="IPR038713">
    <property type="entry name" value="Terminase_Gp1_N_sf"/>
</dbReference>
<sequence length="151" mass="16231">MSLTTQQRQYAEARFAGLGKKDAALAAGCPEKTASQAGSRLERHPNVVAHLARLKANESDNVPGAGRDPLPPGVSRNAPVYDDPMDLLKAEMNNPLVDVKTRIQAASALLPYMHQKQGEGGKKEKLDEGAREATTGRFQPMPPPPQLALVK</sequence>
<evidence type="ECO:0000313" key="3">
    <source>
        <dbReference type="Proteomes" id="UP000215767"/>
    </source>
</evidence>
<accession>A0A261UI26</accession>
<dbReference type="Proteomes" id="UP000215767">
    <property type="component" value="Unassembled WGS sequence"/>
</dbReference>
<dbReference type="EMBL" id="NEVS01000004">
    <property type="protein sequence ID" value="OZI61564.1"/>
    <property type="molecule type" value="Genomic_DNA"/>
</dbReference>
<dbReference type="InterPro" id="IPR005335">
    <property type="entry name" value="Terminase_ssu"/>
</dbReference>
<dbReference type="RefSeq" id="WP_094842967.1">
    <property type="nucleotide sequence ID" value="NZ_NEVS01000004.1"/>
</dbReference>
<evidence type="ECO:0000313" key="2">
    <source>
        <dbReference type="EMBL" id="OZI61564.1"/>
    </source>
</evidence>